<evidence type="ECO:0000256" key="4">
    <source>
        <dbReference type="ARBA" id="ARBA00022970"/>
    </source>
</evidence>
<dbReference type="InterPro" id="IPR013057">
    <property type="entry name" value="AA_transpt_TM"/>
</dbReference>
<comment type="subcellular location">
    <subcellularLocation>
        <location evidence="1">Membrane</location>
    </subcellularLocation>
</comment>
<evidence type="ECO:0000313" key="9">
    <source>
        <dbReference type="EMBL" id="KAF5948563.1"/>
    </source>
</evidence>
<evidence type="ECO:0000256" key="5">
    <source>
        <dbReference type="ARBA" id="ARBA00022989"/>
    </source>
</evidence>
<keyword evidence="3 7" id="KW-0812">Transmembrane</keyword>
<reference evidence="10" key="1">
    <citation type="journal article" date="2020" name="Nat. Commun.">
        <title>Genome assembly of wild tea tree DASZ reveals pedigree and selection history of tea varieties.</title>
        <authorList>
            <person name="Zhang W."/>
            <person name="Zhang Y."/>
            <person name="Qiu H."/>
            <person name="Guo Y."/>
            <person name="Wan H."/>
            <person name="Zhang X."/>
            <person name="Scossa F."/>
            <person name="Alseekh S."/>
            <person name="Zhang Q."/>
            <person name="Wang P."/>
            <person name="Xu L."/>
            <person name="Schmidt M.H."/>
            <person name="Jia X."/>
            <person name="Li D."/>
            <person name="Zhu A."/>
            <person name="Guo F."/>
            <person name="Chen W."/>
            <person name="Ni D."/>
            <person name="Usadel B."/>
            <person name="Fernie A.R."/>
            <person name="Wen W."/>
        </authorList>
    </citation>
    <scope>NUCLEOTIDE SEQUENCE [LARGE SCALE GENOMIC DNA]</scope>
    <source>
        <strain evidence="10">cv. G240</strain>
    </source>
</reference>
<keyword evidence="6 7" id="KW-0472">Membrane</keyword>
<gene>
    <name evidence="9" type="ORF">HYC85_014520</name>
</gene>
<feature type="domain" description="Amino acid transporter transmembrane" evidence="8">
    <location>
        <begin position="36"/>
        <end position="137"/>
    </location>
</feature>
<dbReference type="PANTHER" id="PTHR48017">
    <property type="entry name" value="OS05G0424000 PROTEIN-RELATED"/>
    <property type="match status" value="1"/>
</dbReference>
<dbReference type="Pfam" id="PF01490">
    <property type="entry name" value="Aa_trans"/>
    <property type="match status" value="1"/>
</dbReference>
<evidence type="ECO:0000256" key="1">
    <source>
        <dbReference type="ARBA" id="ARBA00004370"/>
    </source>
</evidence>
<feature type="transmembrane region" description="Helical" evidence="7">
    <location>
        <begin position="117"/>
        <end position="138"/>
    </location>
</feature>
<evidence type="ECO:0000256" key="7">
    <source>
        <dbReference type="SAM" id="Phobius"/>
    </source>
</evidence>
<comment type="caution">
    <text evidence="9">The sequence shown here is derived from an EMBL/GenBank/DDBJ whole genome shotgun (WGS) entry which is preliminary data.</text>
</comment>
<keyword evidence="10" id="KW-1185">Reference proteome</keyword>
<reference evidence="9 10" key="2">
    <citation type="submission" date="2020-07" db="EMBL/GenBank/DDBJ databases">
        <title>Genome assembly of wild tea tree DASZ reveals pedigree and selection history of tea varieties.</title>
        <authorList>
            <person name="Zhang W."/>
        </authorList>
    </citation>
    <scope>NUCLEOTIDE SEQUENCE [LARGE SCALE GENOMIC DNA]</scope>
    <source>
        <strain evidence="10">cv. G240</strain>
        <tissue evidence="9">Leaf</tissue>
    </source>
</reference>
<evidence type="ECO:0000259" key="8">
    <source>
        <dbReference type="Pfam" id="PF01490"/>
    </source>
</evidence>
<keyword evidence="5 7" id="KW-1133">Transmembrane helix</keyword>
<evidence type="ECO:0000313" key="10">
    <source>
        <dbReference type="Proteomes" id="UP000593564"/>
    </source>
</evidence>
<dbReference type="AlphaFoldDB" id="A0A7J7H6E7"/>
<keyword evidence="4" id="KW-0029">Amino-acid transport</keyword>
<organism evidence="9 10">
    <name type="scientific">Camellia sinensis</name>
    <name type="common">Tea plant</name>
    <name type="synonym">Thea sinensis</name>
    <dbReference type="NCBI Taxonomy" id="4442"/>
    <lineage>
        <taxon>Eukaryota</taxon>
        <taxon>Viridiplantae</taxon>
        <taxon>Streptophyta</taxon>
        <taxon>Embryophyta</taxon>
        <taxon>Tracheophyta</taxon>
        <taxon>Spermatophyta</taxon>
        <taxon>Magnoliopsida</taxon>
        <taxon>eudicotyledons</taxon>
        <taxon>Gunneridae</taxon>
        <taxon>Pentapetalae</taxon>
        <taxon>asterids</taxon>
        <taxon>Ericales</taxon>
        <taxon>Theaceae</taxon>
        <taxon>Camellia</taxon>
    </lineage>
</organism>
<evidence type="ECO:0000256" key="3">
    <source>
        <dbReference type="ARBA" id="ARBA00022692"/>
    </source>
</evidence>
<evidence type="ECO:0000256" key="2">
    <source>
        <dbReference type="ARBA" id="ARBA00022448"/>
    </source>
</evidence>
<name>A0A7J7H6E7_CAMSI</name>
<evidence type="ECO:0000256" key="6">
    <source>
        <dbReference type="ARBA" id="ARBA00023136"/>
    </source>
</evidence>
<accession>A0A7J7H6E7</accession>
<dbReference type="GO" id="GO:0006865">
    <property type="term" value="P:amino acid transport"/>
    <property type="evidence" value="ECO:0007669"/>
    <property type="project" value="UniProtKB-KW"/>
</dbReference>
<sequence>MISSLKRFCNALYCDPPFAVAKSRLPSLKVFETALGIPDFHNMAWLSIIAAIMSFSYSSIGDGKIKWDIYGVSKTTVVEKVWVVAQAIGDKVLITFEMKDTLKSPPPENQTMKKASAVAILLTTTLYLCCARFGYAALPGNLLIGFGFYEPH</sequence>
<keyword evidence="2" id="KW-0813">Transport</keyword>
<proteinExistence type="predicted"/>
<protein>
    <recommendedName>
        <fullName evidence="8">Amino acid transporter transmembrane domain-containing protein</fullName>
    </recommendedName>
</protein>
<dbReference type="EMBL" id="JACBKZ010000006">
    <property type="protein sequence ID" value="KAF5948563.1"/>
    <property type="molecule type" value="Genomic_DNA"/>
</dbReference>
<dbReference type="GO" id="GO:0016020">
    <property type="term" value="C:membrane"/>
    <property type="evidence" value="ECO:0007669"/>
    <property type="project" value="UniProtKB-SubCell"/>
</dbReference>
<dbReference type="Proteomes" id="UP000593564">
    <property type="component" value="Unassembled WGS sequence"/>
</dbReference>